<feature type="region of interest" description="Disordered" evidence="4">
    <location>
        <begin position="117"/>
        <end position="149"/>
    </location>
</feature>
<organism evidence="5 6">
    <name type="scientific">Oleoguttula mirabilis</name>
    <dbReference type="NCBI Taxonomy" id="1507867"/>
    <lineage>
        <taxon>Eukaryota</taxon>
        <taxon>Fungi</taxon>
        <taxon>Dikarya</taxon>
        <taxon>Ascomycota</taxon>
        <taxon>Pezizomycotina</taxon>
        <taxon>Dothideomycetes</taxon>
        <taxon>Dothideomycetidae</taxon>
        <taxon>Mycosphaerellales</taxon>
        <taxon>Teratosphaeriaceae</taxon>
        <taxon>Oleoguttula</taxon>
    </lineage>
</organism>
<dbReference type="PANTHER" id="PTHR43991:SF12">
    <property type="entry name" value="WD REPEAT PROTEIN (AFU_ORTHOLOGUE AFUA_8G05640)"/>
    <property type="match status" value="1"/>
</dbReference>
<keyword evidence="6" id="KW-1185">Reference proteome</keyword>
<dbReference type="Proteomes" id="UP001324427">
    <property type="component" value="Unassembled WGS sequence"/>
</dbReference>
<dbReference type="PROSITE" id="PS00678">
    <property type="entry name" value="WD_REPEATS_1"/>
    <property type="match status" value="1"/>
</dbReference>
<accession>A0AAV9JY44</accession>
<evidence type="ECO:0000256" key="2">
    <source>
        <dbReference type="ARBA" id="ARBA00022737"/>
    </source>
</evidence>
<feature type="compositionally biased region" description="Polar residues" evidence="4">
    <location>
        <begin position="123"/>
        <end position="133"/>
    </location>
</feature>
<dbReference type="PANTHER" id="PTHR43991">
    <property type="entry name" value="WD REPEAT PROTEIN (AFU_ORTHOLOGUE AFUA_8G05640)-RELATED"/>
    <property type="match status" value="1"/>
</dbReference>
<dbReference type="InterPro" id="IPR036322">
    <property type="entry name" value="WD40_repeat_dom_sf"/>
</dbReference>
<feature type="region of interest" description="Disordered" evidence="4">
    <location>
        <begin position="186"/>
        <end position="207"/>
    </location>
</feature>
<feature type="compositionally biased region" description="Basic and acidic residues" evidence="4">
    <location>
        <begin position="196"/>
        <end position="207"/>
    </location>
</feature>
<keyword evidence="2" id="KW-0677">Repeat</keyword>
<evidence type="ECO:0000256" key="1">
    <source>
        <dbReference type="ARBA" id="ARBA00022574"/>
    </source>
</evidence>
<dbReference type="InterPro" id="IPR015943">
    <property type="entry name" value="WD40/YVTN_repeat-like_dom_sf"/>
</dbReference>
<dbReference type="EMBL" id="JAVFHQ010000002">
    <property type="protein sequence ID" value="KAK4550016.1"/>
    <property type="molecule type" value="Genomic_DNA"/>
</dbReference>
<dbReference type="SUPFAM" id="SSF50978">
    <property type="entry name" value="WD40 repeat-like"/>
    <property type="match status" value="1"/>
</dbReference>
<feature type="repeat" description="WD" evidence="3">
    <location>
        <begin position="638"/>
        <end position="673"/>
    </location>
</feature>
<dbReference type="AlphaFoldDB" id="A0AAV9JY44"/>
<dbReference type="PROSITE" id="PS50082">
    <property type="entry name" value="WD_REPEATS_2"/>
    <property type="match status" value="1"/>
</dbReference>
<dbReference type="InterPro" id="IPR019775">
    <property type="entry name" value="WD40_repeat_CS"/>
</dbReference>
<evidence type="ECO:0000313" key="6">
    <source>
        <dbReference type="Proteomes" id="UP001324427"/>
    </source>
</evidence>
<feature type="compositionally biased region" description="Acidic residues" evidence="4">
    <location>
        <begin position="85"/>
        <end position="95"/>
    </location>
</feature>
<dbReference type="Pfam" id="PF00400">
    <property type="entry name" value="WD40"/>
    <property type="match status" value="1"/>
</dbReference>
<gene>
    <name evidence="5" type="ORF">LTR36_002983</name>
</gene>
<dbReference type="PROSITE" id="PS50294">
    <property type="entry name" value="WD_REPEATS_REGION"/>
    <property type="match status" value="1"/>
</dbReference>
<sequence>MADVFYFSSPRKPLAVARGRYLSNNKAKLGRRRRTPKMEVSPQHTCMARFDEPTFCPSDISSLLARYPLLRWGPASDVHAPTPDLMEDDDGDDESGGVPIDLSDIDQDMTDAFAGTHLAGAQPGSSVCTTDTEAATRHAEHSMPSPGLSREYALTMDRLHDRPERVGFSNTTAAPRTSYLYPASASVLGSSHPRPHSQESREEEDGRRLRFALDGEDISEVPRFALPEDMTTGDGRDAAEMIGTDNDSLRTASATSQDLDNLSPDRQAINARHISLLRRSRSIEFASLRLHHSAVPTIPGTTQTQSTNEAALMHSVSTDDYLTVDDPKWSYDFADFIDTWRLRSLAGKQIPPFDPPGQLSSARFTKPLEEVSRKEHCLQGVDMQGLQWQIIGPSRDDAIAARVKLHHSRHQLGPLSTPPANTSEKHLTNAESSYRFRSSSSKHRAHFSHYQLRNLLAATNRSDIYYANGNTVYQTSLACPSVQNVVMDLSKQSESDASFRITCLTTSPSPTFAFSAYRSHNLVIAGGFYGEYTLRNMGGDTAPSSHEGFVTHAYNGLVTHVHAFTGRRSGLPQGAFCSNDHKLRLMDTSRLCFTDTFAYDHAVNCAATSPEGRLRVLVGDSHEAQITDAERGNTLVTLRGHADHGFSCAWAPNGIHVATGAQDGTTLVWDARNWHQPVRSLPSVMSSPRSLHFTDNDTLVVAEDDDVVSIYQPGSFDKSQDIRFFGSIAGVALLDGGAEIAVANIDKTVGGLLTFERTAQGVNGAAFGRRVVPGQRMSRRRVEASCPSDFTMDVFV</sequence>
<proteinExistence type="predicted"/>
<name>A0AAV9JY44_9PEZI</name>
<dbReference type="InterPro" id="IPR001680">
    <property type="entry name" value="WD40_rpt"/>
</dbReference>
<evidence type="ECO:0000256" key="4">
    <source>
        <dbReference type="SAM" id="MobiDB-lite"/>
    </source>
</evidence>
<reference evidence="5 6" key="1">
    <citation type="submission" date="2021-11" db="EMBL/GenBank/DDBJ databases">
        <title>Black yeast isolated from Biological Soil Crust.</title>
        <authorList>
            <person name="Kurbessoian T."/>
        </authorList>
    </citation>
    <scope>NUCLEOTIDE SEQUENCE [LARGE SCALE GENOMIC DNA]</scope>
    <source>
        <strain evidence="5 6">CCFEE 5522</strain>
    </source>
</reference>
<evidence type="ECO:0008006" key="7">
    <source>
        <dbReference type="Google" id="ProtNLM"/>
    </source>
</evidence>
<comment type="caution">
    <text evidence="5">The sequence shown here is derived from an EMBL/GenBank/DDBJ whole genome shotgun (WGS) entry which is preliminary data.</text>
</comment>
<dbReference type="Gene3D" id="2.130.10.10">
    <property type="entry name" value="YVTN repeat-like/Quinoprotein amine dehydrogenase"/>
    <property type="match status" value="1"/>
</dbReference>
<evidence type="ECO:0000256" key="3">
    <source>
        <dbReference type="PROSITE-ProRule" id="PRU00221"/>
    </source>
</evidence>
<feature type="region of interest" description="Disordered" evidence="4">
    <location>
        <begin position="77"/>
        <end position="100"/>
    </location>
</feature>
<dbReference type="SMART" id="SM00320">
    <property type="entry name" value="WD40"/>
    <property type="match status" value="2"/>
</dbReference>
<protein>
    <recommendedName>
        <fullName evidence="7">WD40 repeat-like protein</fullName>
    </recommendedName>
</protein>
<evidence type="ECO:0000313" key="5">
    <source>
        <dbReference type="EMBL" id="KAK4550016.1"/>
    </source>
</evidence>
<keyword evidence="1 3" id="KW-0853">WD repeat</keyword>